<gene>
    <name evidence="2" type="ORF">GYMLUDRAFT_141230</name>
</gene>
<name>A0A0D0AKS9_9AGAR</name>
<evidence type="ECO:0000313" key="2">
    <source>
        <dbReference type="EMBL" id="KIK50845.1"/>
    </source>
</evidence>
<evidence type="ECO:0000256" key="1">
    <source>
        <dbReference type="SAM" id="MobiDB-lite"/>
    </source>
</evidence>
<organism evidence="2 3">
    <name type="scientific">Collybiopsis luxurians FD-317 M1</name>
    <dbReference type="NCBI Taxonomy" id="944289"/>
    <lineage>
        <taxon>Eukaryota</taxon>
        <taxon>Fungi</taxon>
        <taxon>Dikarya</taxon>
        <taxon>Basidiomycota</taxon>
        <taxon>Agaricomycotina</taxon>
        <taxon>Agaricomycetes</taxon>
        <taxon>Agaricomycetidae</taxon>
        <taxon>Agaricales</taxon>
        <taxon>Marasmiineae</taxon>
        <taxon>Omphalotaceae</taxon>
        <taxon>Collybiopsis</taxon>
        <taxon>Collybiopsis luxurians</taxon>
    </lineage>
</organism>
<protein>
    <submittedName>
        <fullName evidence="2">Uncharacterized protein</fullName>
    </submittedName>
</protein>
<feature type="non-terminal residue" evidence="2">
    <location>
        <position position="107"/>
    </location>
</feature>
<dbReference type="AlphaFoldDB" id="A0A0D0AKS9"/>
<accession>A0A0D0AKS9</accession>
<feature type="non-terminal residue" evidence="2">
    <location>
        <position position="1"/>
    </location>
</feature>
<reference evidence="2 3" key="1">
    <citation type="submission" date="2014-04" db="EMBL/GenBank/DDBJ databases">
        <title>Evolutionary Origins and Diversification of the Mycorrhizal Mutualists.</title>
        <authorList>
            <consortium name="DOE Joint Genome Institute"/>
            <consortium name="Mycorrhizal Genomics Consortium"/>
            <person name="Kohler A."/>
            <person name="Kuo A."/>
            <person name="Nagy L.G."/>
            <person name="Floudas D."/>
            <person name="Copeland A."/>
            <person name="Barry K.W."/>
            <person name="Cichocki N."/>
            <person name="Veneault-Fourrey C."/>
            <person name="LaButti K."/>
            <person name="Lindquist E.A."/>
            <person name="Lipzen A."/>
            <person name="Lundell T."/>
            <person name="Morin E."/>
            <person name="Murat C."/>
            <person name="Riley R."/>
            <person name="Ohm R."/>
            <person name="Sun H."/>
            <person name="Tunlid A."/>
            <person name="Henrissat B."/>
            <person name="Grigoriev I.V."/>
            <person name="Hibbett D.S."/>
            <person name="Martin F."/>
        </authorList>
    </citation>
    <scope>NUCLEOTIDE SEQUENCE [LARGE SCALE GENOMIC DNA]</scope>
    <source>
        <strain evidence="2 3">FD-317 M1</strain>
    </source>
</reference>
<dbReference type="EMBL" id="KN834882">
    <property type="protein sequence ID" value="KIK50845.1"/>
    <property type="molecule type" value="Genomic_DNA"/>
</dbReference>
<evidence type="ECO:0000313" key="3">
    <source>
        <dbReference type="Proteomes" id="UP000053593"/>
    </source>
</evidence>
<sequence length="107" mass="11713">IFPEDRQLNGLSNWALFRDHLKSVARATGLSGYIDGTIAAPTPPSTNLQGPLPAPTPVNSRSPSLEEWELRDARIAGIIYQNIKDPRSLGVTQDMTAQAMWTQLVAE</sequence>
<dbReference type="HOGENOM" id="CLU_135711_1_0_1"/>
<keyword evidence="3" id="KW-1185">Reference proteome</keyword>
<dbReference type="Proteomes" id="UP000053593">
    <property type="component" value="Unassembled WGS sequence"/>
</dbReference>
<feature type="region of interest" description="Disordered" evidence="1">
    <location>
        <begin position="38"/>
        <end position="64"/>
    </location>
</feature>
<dbReference type="OrthoDB" id="3054003at2759"/>
<proteinExistence type="predicted"/>